<dbReference type="PANTHER" id="PTHR22855">
    <property type="entry name" value="ACETYL, PROPIONYL, PYRUVATE, AND GLUTACONYL CARBOXYLASE-RELATED"/>
    <property type="match status" value="1"/>
</dbReference>
<evidence type="ECO:0000313" key="2">
    <source>
        <dbReference type="EMBL" id="WEX85710.1"/>
    </source>
</evidence>
<reference evidence="2 3" key="1">
    <citation type="submission" date="2023-03" db="EMBL/GenBank/DDBJ databases">
        <authorList>
            <person name="Kaur S."/>
            <person name="Espinosa-Saiz D."/>
            <person name="Velazquez E."/>
            <person name="Menendez E."/>
            <person name="diCenzo G.C."/>
        </authorList>
    </citation>
    <scope>NUCLEOTIDE SEQUENCE [LARGE SCALE GENOMIC DNA]</scope>
    <source>
        <strain evidence="2 3">LMG 27395</strain>
        <plasmid evidence="2 3">unnamed</plasmid>
    </source>
</reference>
<keyword evidence="2" id="KW-0614">Plasmid</keyword>
<dbReference type="InterPro" id="IPR045190">
    <property type="entry name" value="MCCB/AccD1-like"/>
</dbReference>
<geneLocation type="plasmid" evidence="2 3">
    <name>unnamed</name>
</geneLocation>
<name>A0ABY8D4C1_9HYPH</name>
<evidence type="ECO:0000259" key="1">
    <source>
        <dbReference type="Pfam" id="PF01039"/>
    </source>
</evidence>
<dbReference type="InterPro" id="IPR029045">
    <property type="entry name" value="ClpP/crotonase-like_dom_sf"/>
</dbReference>
<sequence length="87" mass="8999">MVGSEYEQRGIIKNGAKLLVAVSGVAVSKFTVICNHSHGAGTFAMAGRAFDPRFLFTPAAGSDFSHGCRSGDASAYGCQGKATGGRW</sequence>
<protein>
    <recommendedName>
        <fullName evidence="1">Acetyl-coenzyme A carboxylase carboxyl transferase subunit beta domain-containing protein</fullName>
    </recommendedName>
</protein>
<dbReference type="Proteomes" id="UP001235547">
    <property type="component" value="Plasmid unnamed"/>
</dbReference>
<accession>A0ABY8D4C1</accession>
<feature type="domain" description="Acetyl-coenzyme A carboxylase carboxyl transferase subunit beta" evidence="1">
    <location>
        <begin position="1"/>
        <end position="57"/>
    </location>
</feature>
<dbReference type="InterPro" id="IPR034733">
    <property type="entry name" value="AcCoA_carboxyl_beta"/>
</dbReference>
<dbReference type="SUPFAM" id="SSF52096">
    <property type="entry name" value="ClpP/crotonase"/>
    <property type="match status" value="1"/>
</dbReference>
<dbReference type="Pfam" id="PF01039">
    <property type="entry name" value="Carboxyl_trans"/>
    <property type="match status" value="1"/>
</dbReference>
<dbReference type="Gene3D" id="3.90.226.10">
    <property type="entry name" value="2-enoyl-CoA Hydratase, Chain A, domain 1"/>
    <property type="match status" value="1"/>
</dbReference>
<gene>
    <name evidence="2" type="ORF">PYH38_006204</name>
</gene>
<keyword evidence="3" id="KW-1185">Reference proteome</keyword>
<organism evidence="2 3">
    <name type="scientific">Sinorhizobium numidicum</name>
    <dbReference type="NCBI Taxonomy" id="680248"/>
    <lineage>
        <taxon>Bacteria</taxon>
        <taxon>Pseudomonadati</taxon>
        <taxon>Pseudomonadota</taxon>
        <taxon>Alphaproteobacteria</taxon>
        <taxon>Hyphomicrobiales</taxon>
        <taxon>Rhizobiaceae</taxon>
        <taxon>Sinorhizobium/Ensifer group</taxon>
        <taxon>Sinorhizobium</taxon>
    </lineage>
</organism>
<proteinExistence type="predicted"/>
<dbReference type="EMBL" id="CP120372">
    <property type="protein sequence ID" value="WEX85710.1"/>
    <property type="molecule type" value="Genomic_DNA"/>
</dbReference>
<evidence type="ECO:0000313" key="3">
    <source>
        <dbReference type="Proteomes" id="UP001235547"/>
    </source>
</evidence>